<feature type="region of interest" description="Disordered" evidence="1">
    <location>
        <begin position="52"/>
        <end position="82"/>
    </location>
</feature>
<evidence type="ECO:0000313" key="2">
    <source>
        <dbReference type="EMBL" id="ARF10052.1"/>
    </source>
</evidence>
<reference evidence="2" key="1">
    <citation type="journal article" date="2017" name="Science">
        <title>Giant viruses with an expanded complement of translation system components.</title>
        <authorList>
            <person name="Schulz F."/>
            <person name="Yutin N."/>
            <person name="Ivanova N.N."/>
            <person name="Ortega D.R."/>
            <person name="Lee T.K."/>
            <person name="Vierheilig J."/>
            <person name="Daims H."/>
            <person name="Horn M."/>
            <person name="Wagner M."/>
            <person name="Jensen G.J."/>
            <person name="Kyrpides N.C."/>
            <person name="Koonin E.V."/>
            <person name="Woyke T."/>
        </authorList>
    </citation>
    <scope>NUCLEOTIDE SEQUENCE</scope>
    <source>
        <strain evidence="2">ILV1</strain>
    </source>
</reference>
<gene>
    <name evidence="2" type="ORF">Indivirus_10_12</name>
</gene>
<sequence>MFFNINYYWLEWMNFYDNDRFSLRPPSGSGAVDDREAGYEIELIELNPTLKPVAQSPRRSRGPLRDPSDYTAVITSKDPPESSNLLHLLSSNI</sequence>
<organism evidence="2">
    <name type="scientific">Indivirus ILV1</name>
    <dbReference type="NCBI Taxonomy" id="1977633"/>
    <lineage>
        <taxon>Viruses</taxon>
        <taxon>Varidnaviria</taxon>
        <taxon>Bamfordvirae</taxon>
        <taxon>Nucleocytoviricota</taxon>
        <taxon>Megaviricetes</taxon>
        <taxon>Imitervirales</taxon>
        <taxon>Mimiviridae</taxon>
        <taxon>Klosneuvirinae</taxon>
        <taxon>Indivirus</taxon>
    </lineage>
</organism>
<protein>
    <submittedName>
        <fullName evidence="2">Uncharacterized protein</fullName>
    </submittedName>
</protein>
<name>A0A1V0SEB5_9VIRU</name>
<evidence type="ECO:0000256" key="1">
    <source>
        <dbReference type="SAM" id="MobiDB-lite"/>
    </source>
</evidence>
<proteinExistence type="predicted"/>
<accession>A0A1V0SEB5</accession>
<dbReference type="EMBL" id="KY684094">
    <property type="protein sequence ID" value="ARF10052.1"/>
    <property type="molecule type" value="Genomic_DNA"/>
</dbReference>